<dbReference type="InterPro" id="IPR036271">
    <property type="entry name" value="Tet_transcr_reg_TetR-rel_C_sf"/>
</dbReference>
<dbReference type="RefSeq" id="WP_189033420.1">
    <property type="nucleotide sequence ID" value="NZ_BMNE01000007.1"/>
</dbReference>
<dbReference type="Pfam" id="PF00440">
    <property type="entry name" value="TetR_N"/>
    <property type="match status" value="1"/>
</dbReference>
<dbReference type="SUPFAM" id="SSF48498">
    <property type="entry name" value="Tetracyclin repressor-like, C-terminal domain"/>
    <property type="match status" value="1"/>
</dbReference>
<sequence length="240" mass="25990">MTAQRADGRASRWDRHRAERRDRILAAALAAVQAQGASVGVQEIADLAQVPRSVLYRLFKDRQDLDEQLRARIVDDLMAVLAPTLNPEGTVAEAIARSVDTYVGWIAANPRLHYFLGAGSEGKQRHNSPIVSGTKIAIAGTVREVFENALRAQSAPVTIAEPMAFGLVGFVDGSVNRWLSRSMQPMDAAELSSYLQGAIWAIVDSSLRQVGVMLNPLTPMADLVAPASDTLEQESLDGRS</sequence>
<dbReference type="InterPro" id="IPR001647">
    <property type="entry name" value="HTH_TetR"/>
</dbReference>
<protein>
    <submittedName>
        <fullName evidence="4">TetR family transcriptional regulator</fullName>
    </submittedName>
</protein>
<dbReference type="PROSITE" id="PS50977">
    <property type="entry name" value="HTH_TETR_2"/>
    <property type="match status" value="1"/>
</dbReference>
<keyword evidence="1 2" id="KW-0238">DNA-binding</keyword>
<dbReference type="Proteomes" id="UP000658127">
    <property type="component" value="Unassembled WGS sequence"/>
</dbReference>
<evidence type="ECO:0000259" key="3">
    <source>
        <dbReference type="PROSITE" id="PS50977"/>
    </source>
</evidence>
<evidence type="ECO:0000256" key="1">
    <source>
        <dbReference type="ARBA" id="ARBA00023125"/>
    </source>
</evidence>
<evidence type="ECO:0000313" key="4">
    <source>
        <dbReference type="EMBL" id="GGN93508.1"/>
    </source>
</evidence>
<evidence type="ECO:0000256" key="2">
    <source>
        <dbReference type="PROSITE-ProRule" id="PRU00335"/>
    </source>
</evidence>
<accession>A0ABQ2KUU1</accession>
<keyword evidence="5" id="KW-1185">Reference proteome</keyword>
<name>A0ABQ2KUU1_9NOCA</name>
<dbReference type="Gene3D" id="1.10.357.10">
    <property type="entry name" value="Tetracycline Repressor, domain 2"/>
    <property type="match status" value="1"/>
</dbReference>
<comment type="caution">
    <text evidence="4">The sequence shown here is derived from an EMBL/GenBank/DDBJ whole genome shotgun (WGS) entry which is preliminary data.</text>
</comment>
<reference evidence="5" key="1">
    <citation type="journal article" date="2019" name="Int. J. Syst. Evol. Microbiol.">
        <title>The Global Catalogue of Microorganisms (GCM) 10K type strain sequencing project: providing services to taxonomists for standard genome sequencing and annotation.</title>
        <authorList>
            <consortium name="The Broad Institute Genomics Platform"/>
            <consortium name="The Broad Institute Genome Sequencing Center for Infectious Disease"/>
            <person name="Wu L."/>
            <person name="Ma J."/>
        </authorList>
    </citation>
    <scope>NUCLEOTIDE SEQUENCE [LARGE SCALE GENOMIC DNA]</scope>
    <source>
        <strain evidence="5">CGMCC 4.7329</strain>
    </source>
</reference>
<evidence type="ECO:0000313" key="5">
    <source>
        <dbReference type="Proteomes" id="UP000658127"/>
    </source>
</evidence>
<proteinExistence type="predicted"/>
<feature type="domain" description="HTH tetR-type" evidence="3">
    <location>
        <begin position="18"/>
        <end position="77"/>
    </location>
</feature>
<dbReference type="InterPro" id="IPR009057">
    <property type="entry name" value="Homeodomain-like_sf"/>
</dbReference>
<gene>
    <name evidence="4" type="ORF">GCM10011610_55480</name>
</gene>
<dbReference type="PANTHER" id="PTHR30055">
    <property type="entry name" value="HTH-TYPE TRANSCRIPTIONAL REGULATOR RUTR"/>
    <property type="match status" value="1"/>
</dbReference>
<organism evidence="4 5">
    <name type="scientific">Nocardia rhizosphaerihabitans</name>
    <dbReference type="NCBI Taxonomy" id="1691570"/>
    <lineage>
        <taxon>Bacteria</taxon>
        <taxon>Bacillati</taxon>
        <taxon>Actinomycetota</taxon>
        <taxon>Actinomycetes</taxon>
        <taxon>Mycobacteriales</taxon>
        <taxon>Nocardiaceae</taxon>
        <taxon>Nocardia</taxon>
    </lineage>
</organism>
<dbReference type="EMBL" id="BMNE01000007">
    <property type="protein sequence ID" value="GGN93508.1"/>
    <property type="molecule type" value="Genomic_DNA"/>
</dbReference>
<feature type="DNA-binding region" description="H-T-H motif" evidence="2">
    <location>
        <begin position="40"/>
        <end position="59"/>
    </location>
</feature>
<dbReference type="PANTHER" id="PTHR30055:SF160">
    <property type="entry name" value="TRANSCRIPTIONAL REGULATORY PROTEIN (PROBABLY ASNC-FAMILY)-RELATED"/>
    <property type="match status" value="1"/>
</dbReference>
<dbReference type="InterPro" id="IPR050109">
    <property type="entry name" value="HTH-type_TetR-like_transc_reg"/>
</dbReference>
<dbReference type="SUPFAM" id="SSF46689">
    <property type="entry name" value="Homeodomain-like"/>
    <property type="match status" value="1"/>
</dbReference>